<keyword evidence="7" id="KW-0653">Protein transport</keyword>
<feature type="transmembrane region" description="Helical" evidence="8">
    <location>
        <begin position="12"/>
        <end position="32"/>
    </location>
</feature>
<dbReference type="InterPro" id="IPR003400">
    <property type="entry name" value="ExbD"/>
</dbReference>
<comment type="subcellular location">
    <subcellularLocation>
        <location evidence="1">Cell membrane</location>
        <topology evidence="1">Single-pass membrane protein</topology>
    </subcellularLocation>
    <subcellularLocation>
        <location evidence="7">Cell membrane</location>
        <topology evidence="7">Single-pass type II membrane protein</topology>
    </subcellularLocation>
</comment>
<comment type="similarity">
    <text evidence="2 7">Belongs to the ExbD/TolR family.</text>
</comment>
<dbReference type="Proteomes" id="UP000321577">
    <property type="component" value="Unassembled WGS sequence"/>
</dbReference>
<dbReference type="AlphaFoldDB" id="A0A512M8E5"/>
<evidence type="ECO:0000256" key="7">
    <source>
        <dbReference type="RuleBase" id="RU003879"/>
    </source>
</evidence>
<keyword evidence="6 8" id="KW-0472">Membrane</keyword>
<reference evidence="9 10" key="1">
    <citation type="submission" date="2019-07" db="EMBL/GenBank/DDBJ databases">
        <title>Whole genome shotgun sequence of Brevifollis gellanilyticus NBRC 108608.</title>
        <authorList>
            <person name="Hosoyama A."/>
            <person name="Uohara A."/>
            <person name="Ohji S."/>
            <person name="Ichikawa N."/>
        </authorList>
    </citation>
    <scope>NUCLEOTIDE SEQUENCE [LARGE SCALE GENOMIC DNA]</scope>
    <source>
        <strain evidence="9 10">NBRC 108608</strain>
    </source>
</reference>
<dbReference type="EMBL" id="BKAG01000013">
    <property type="protein sequence ID" value="GEP42973.1"/>
    <property type="molecule type" value="Genomic_DNA"/>
</dbReference>
<gene>
    <name evidence="9" type="ORF">BGE01nite_22640</name>
</gene>
<dbReference type="Pfam" id="PF02472">
    <property type="entry name" value="ExbD"/>
    <property type="match status" value="1"/>
</dbReference>
<evidence type="ECO:0000256" key="3">
    <source>
        <dbReference type="ARBA" id="ARBA00022475"/>
    </source>
</evidence>
<evidence type="ECO:0000256" key="6">
    <source>
        <dbReference type="ARBA" id="ARBA00023136"/>
    </source>
</evidence>
<dbReference type="GO" id="GO:0015031">
    <property type="term" value="P:protein transport"/>
    <property type="evidence" value="ECO:0007669"/>
    <property type="project" value="UniProtKB-KW"/>
</dbReference>
<keyword evidence="10" id="KW-1185">Reference proteome</keyword>
<keyword evidence="3" id="KW-1003">Cell membrane</keyword>
<dbReference type="RefSeq" id="WP_146850551.1">
    <property type="nucleotide sequence ID" value="NZ_BKAG01000013.1"/>
</dbReference>
<accession>A0A512M8E5</accession>
<proteinExistence type="inferred from homology"/>
<keyword evidence="5 8" id="KW-1133">Transmembrane helix</keyword>
<keyword evidence="4 7" id="KW-0812">Transmembrane</keyword>
<protein>
    <recommendedName>
        <fullName evidence="11">Biopolymer transporter ExbD</fullName>
    </recommendedName>
</protein>
<evidence type="ECO:0000313" key="9">
    <source>
        <dbReference type="EMBL" id="GEP42973.1"/>
    </source>
</evidence>
<dbReference type="OrthoDB" id="193769at2"/>
<evidence type="ECO:0000256" key="1">
    <source>
        <dbReference type="ARBA" id="ARBA00004162"/>
    </source>
</evidence>
<evidence type="ECO:0000256" key="8">
    <source>
        <dbReference type="SAM" id="Phobius"/>
    </source>
</evidence>
<dbReference type="GO" id="GO:0022857">
    <property type="term" value="F:transmembrane transporter activity"/>
    <property type="evidence" value="ECO:0007669"/>
    <property type="project" value="InterPro"/>
</dbReference>
<evidence type="ECO:0000256" key="4">
    <source>
        <dbReference type="ARBA" id="ARBA00022692"/>
    </source>
</evidence>
<dbReference type="GO" id="GO:0005886">
    <property type="term" value="C:plasma membrane"/>
    <property type="evidence" value="ECO:0007669"/>
    <property type="project" value="UniProtKB-SubCell"/>
</dbReference>
<keyword evidence="7" id="KW-0813">Transport</keyword>
<sequence>MKLESHLPKQSPWLYITPLLNAILLLLVYFLFSSGFVVQSGITVEMPRSSSRLTGFDRAHIVTIAGGESAAMYFDGKLVTWDELRATLEKLRSGERRILLHADRFAPTGKFTEVSSLAMEMGYEVALSTTPTQPATAQR</sequence>
<name>A0A512M8E5_9BACT</name>
<organism evidence="9 10">
    <name type="scientific">Brevifollis gellanilyticus</name>
    <dbReference type="NCBI Taxonomy" id="748831"/>
    <lineage>
        <taxon>Bacteria</taxon>
        <taxon>Pseudomonadati</taxon>
        <taxon>Verrucomicrobiota</taxon>
        <taxon>Verrucomicrobiia</taxon>
        <taxon>Verrucomicrobiales</taxon>
        <taxon>Verrucomicrobiaceae</taxon>
    </lineage>
</organism>
<evidence type="ECO:0000256" key="2">
    <source>
        <dbReference type="ARBA" id="ARBA00005811"/>
    </source>
</evidence>
<evidence type="ECO:0008006" key="11">
    <source>
        <dbReference type="Google" id="ProtNLM"/>
    </source>
</evidence>
<comment type="caution">
    <text evidence="9">The sequence shown here is derived from an EMBL/GenBank/DDBJ whole genome shotgun (WGS) entry which is preliminary data.</text>
</comment>
<evidence type="ECO:0000256" key="5">
    <source>
        <dbReference type="ARBA" id="ARBA00022989"/>
    </source>
</evidence>
<evidence type="ECO:0000313" key="10">
    <source>
        <dbReference type="Proteomes" id="UP000321577"/>
    </source>
</evidence>